<dbReference type="InterPro" id="IPR036097">
    <property type="entry name" value="HisK_dim/P_sf"/>
</dbReference>
<dbReference type="Gene3D" id="1.10.287.130">
    <property type="match status" value="1"/>
</dbReference>
<protein>
    <recommendedName>
        <fullName evidence="14">Sensor protein</fullName>
        <ecNumber evidence="14">2.7.13.3</ecNumber>
    </recommendedName>
</protein>
<dbReference type="PROSITE" id="PS50885">
    <property type="entry name" value="HAMP"/>
    <property type="match status" value="1"/>
</dbReference>
<keyword evidence="3 14" id="KW-1003">Cell membrane</keyword>
<dbReference type="Pfam" id="PF00672">
    <property type="entry name" value="HAMP"/>
    <property type="match status" value="1"/>
</dbReference>
<comment type="catalytic activity">
    <reaction evidence="1 14">
        <text>ATP + protein L-histidine = ADP + protein N-phospho-L-histidine.</text>
        <dbReference type="EC" id="2.7.13.3"/>
    </reaction>
</comment>
<evidence type="ECO:0000256" key="2">
    <source>
        <dbReference type="ARBA" id="ARBA00004533"/>
    </source>
</evidence>
<keyword evidence="13 14" id="KW-0472">Membrane</keyword>
<dbReference type="PROSITE" id="PS50109">
    <property type="entry name" value="HIS_KIN"/>
    <property type="match status" value="1"/>
</dbReference>
<keyword evidence="12 14" id="KW-0902">Two-component regulatory system</keyword>
<evidence type="ECO:0000256" key="3">
    <source>
        <dbReference type="ARBA" id="ARBA00022475"/>
    </source>
</evidence>
<evidence type="ECO:0000256" key="13">
    <source>
        <dbReference type="ARBA" id="ARBA00023136"/>
    </source>
</evidence>
<evidence type="ECO:0000256" key="7">
    <source>
        <dbReference type="ARBA" id="ARBA00022692"/>
    </source>
</evidence>
<evidence type="ECO:0000256" key="1">
    <source>
        <dbReference type="ARBA" id="ARBA00000085"/>
    </source>
</evidence>
<proteinExistence type="predicted"/>
<dbReference type="Pfam" id="PF02518">
    <property type="entry name" value="HATPase_c"/>
    <property type="match status" value="1"/>
</dbReference>
<keyword evidence="18" id="KW-1185">Reference proteome</keyword>
<keyword evidence="9 14" id="KW-0418">Kinase</keyword>
<dbReference type="SUPFAM" id="SSF55874">
    <property type="entry name" value="ATPase domain of HSP90 chaperone/DNA topoisomerase II/histidine kinase"/>
    <property type="match status" value="1"/>
</dbReference>
<feature type="transmembrane region" description="Helical" evidence="14">
    <location>
        <begin position="12"/>
        <end position="33"/>
    </location>
</feature>
<dbReference type="GO" id="GO:0005524">
    <property type="term" value="F:ATP binding"/>
    <property type="evidence" value="ECO:0007669"/>
    <property type="project" value="UniProtKB-KW"/>
</dbReference>
<comment type="subcellular location">
    <subcellularLocation>
        <location evidence="2 14">Cell inner membrane</location>
    </subcellularLocation>
</comment>
<dbReference type="FunFam" id="1.10.287.130:FF:000001">
    <property type="entry name" value="Two-component sensor histidine kinase"/>
    <property type="match status" value="1"/>
</dbReference>
<organism evidence="17 18">
    <name type="scientific">Cellvibrio mixtus</name>
    <dbReference type="NCBI Taxonomy" id="39650"/>
    <lineage>
        <taxon>Bacteria</taxon>
        <taxon>Pseudomonadati</taxon>
        <taxon>Pseudomonadota</taxon>
        <taxon>Gammaproteobacteria</taxon>
        <taxon>Cellvibrionales</taxon>
        <taxon>Cellvibrionaceae</taxon>
        <taxon>Cellvibrio</taxon>
    </lineage>
</organism>
<dbReference type="CDD" id="cd00075">
    <property type="entry name" value="HATPase"/>
    <property type="match status" value="1"/>
</dbReference>
<name>A0A266Q264_9GAMM</name>
<evidence type="ECO:0000256" key="8">
    <source>
        <dbReference type="ARBA" id="ARBA00022741"/>
    </source>
</evidence>
<keyword evidence="6 14" id="KW-0808">Transferase</keyword>
<dbReference type="SMART" id="SM00388">
    <property type="entry name" value="HisKA"/>
    <property type="match status" value="1"/>
</dbReference>
<dbReference type="InterPro" id="IPR003661">
    <property type="entry name" value="HisK_dim/P_dom"/>
</dbReference>
<dbReference type="Gene3D" id="3.30.565.10">
    <property type="entry name" value="Histidine kinase-like ATPase, C-terminal domain"/>
    <property type="match status" value="1"/>
</dbReference>
<accession>A0A266Q264</accession>
<dbReference type="SUPFAM" id="SSF47384">
    <property type="entry name" value="Homodimeric domain of signal transducing histidine kinase"/>
    <property type="match status" value="1"/>
</dbReference>
<dbReference type="SMART" id="SM00387">
    <property type="entry name" value="HATPase_c"/>
    <property type="match status" value="1"/>
</dbReference>
<dbReference type="RefSeq" id="WP_094986194.1">
    <property type="nucleotide sequence ID" value="NZ_NHNI01000003.1"/>
</dbReference>
<dbReference type="InterPro" id="IPR006290">
    <property type="entry name" value="CztS_silS_copS"/>
</dbReference>
<keyword evidence="8 14" id="KW-0547">Nucleotide-binding</keyword>
<keyword evidence="5" id="KW-0597">Phosphoprotein</keyword>
<dbReference type="EMBL" id="NHNI01000003">
    <property type="protein sequence ID" value="OZY83935.1"/>
    <property type="molecule type" value="Genomic_DNA"/>
</dbReference>
<keyword evidence="10 14" id="KW-0067">ATP-binding</keyword>
<feature type="domain" description="HAMP" evidence="16">
    <location>
        <begin position="185"/>
        <end position="238"/>
    </location>
</feature>
<gene>
    <name evidence="17" type="ORF">CBP51_19230</name>
</gene>
<dbReference type="GO" id="GO:0005886">
    <property type="term" value="C:plasma membrane"/>
    <property type="evidence" value="ECO:0007669"/>
    <property type="project" value="UniProtKB-SubCell"/>
</dbReference>
<evidence type="ECO:0000256" key="10">
    <source>
        <dbReference type="ARBA" id="ARBA00022840"/>
    </source>
</evidence>
<dbReference type="GO" id="GO:0000155">
    <property type="term" value="F:phosphorelay sensor kinase activity"/>
    <property type="evidence" value="ECO:0007669"/>
    <property type="project" value="InterPro"/>
</dbReference>
<keyword evidence="7 14" id="KW-0812">Transmembrane</keyword>
<dbReference type="InterPro" id="IPR003660">
    <property type="entry name" value="HAMP_dom"/>
</dbReference>
<dbReference type="PANTHER" id="PTHR45436:SF9">
    <property type="entry name" value="SENSOR PROTEIN"/>
    <property type="match status" value="1"/>
</dbReference>
<evidence type="ECO:0000313" key="17">
    <source>
        <dbReference type="EMBL" id="OZY83935.1"/>
    </source>
</evidence>
<dbReference type="Pfam" id="PF00512">
    <property type="entry name" value="HisKA"/>
    <property type="match status" value="1"/>
</dbReference>
<feature type="transmembrane region" description="Helical" evidence="14">
    <location>
        <begin position="165"/>
        <end position="188"/>
    </location>
</feature>
<evidence type="ECO:0000256" key="12">
    <source>
        <dbReference type="ARBA" id="ARBA00023012"/>
    </source>
</evidence>
<dbReference type="InterPro" id="IPR050428">
    <property type="entry name" value="TCS_sensor_his_kinase"/>
</dbReference>
<sequence>MNKFFISQSIAVRLALMFALTAVAIVTVSALMLRQSLHNSLRQQIHQELQFRHSLMVPYITARESLSDWSTVETKLANWTTVEGGHTHYWVLSDDPRYRVGGEPLEGVDWAKQPSGFSRIPKEPCALYLLITEIPAKGDRPAVRYVAALDSTPYMGTLQAFTRTMVLISVVGIALVALLGFFVARIGLLPVNHLSQQAHHLAPGNRGQRLNTKALPVELQVLAESFNGVLERQEIGWNQLESFNADVAHELRTPLTNLIGQTQLGLARQREQHELEDLLQSNLEELERMTSIVNDMLFLSHAQAGEQATQLSEVSLREEALKTAEYLEPSFLEKSLHLVIEGDVQARVDRRLFHRALANLLSNSARHAADNSRVTVSLQEENGFALISVANKGEPIAAQHITRLFERFYRIDASRARSDMHHGLGLSIVRAVALMHHGDVFARSNNGINCFGFSMALY</sequence>
<dbReference type="Gene3D" id="6.10.340.10">
    <property type="match status" value="1"/>
</dbReference>
<evidence type="ECO:0000256" key="11">
    <source>
        <dbReference type="ARBA" id="ARBA00022989"/>
    </source>
</evidence>
<dbReference type="InterPro" id="IPR003594">
    <property type="entry name" value="HATPase_dom"/>
</dbReference>
<keyword evidence="11 14" id="KW-1133">Transmembrane helix</keyword>
<keyword evidence="4 14" id="KW-0997">Cell inner membrane</keyword>
<dbReference type="EC" id="2.7.13.3" evidence="14"/>
<dbReference type="InterPro" id="IPR036890">
    <property type="entry name" value="HATPase_C_sf"/>
</dbReference>
<evidence type="ECO:0000256" key="5">
    <source>
        <dbReference type="ARBA" id="ARBA00022553"/>
    </source>
</evidence>
<dbReference type="CDD" id="cd00082">
    <property type="entry name" value="HisKA"/>
    <property type="match status" value="1"/>
</dbReference>
<dbReference type="PANTHER" id="PTHR45436">
    <property type="entry name" value="SENSOR HISTIDINE KINASE YKOH"/>
    <property type="match status" value="1"/>
</dbReference>
<evidence type="ECO:0000259" key="15">
    <source>
        <dbReference type="PROSITE" id="PS50109"/>
    </source>
</evidence>
<dbReference type="Proteomes" id="UP000216101">
    <property type="component" value="Unassembled WGS sequence"/>
</dbReference>
<evidence type="ECO:0000256" key="4">
    <source>
        <dbReference type="ARBA" id="ARBA00022519"/>
    </source>
</evidence>
<reference evidence="18" key="1">
    <citation type="submission" date="2017-05" db="EMBL/GenBank/DDBJ databases">
        <authorList>
            <person name="Barney B.M."/>
        </authorList>
    </citation>
    <scope>NUCLEOTIDE SEQUENCE [LARGE SCALE GENOMIC DNA]</scope>
    <source>
        <strain evidence="18">PSBB022</strain>
    </source>
</reference>
<comment type="caution">
    <text evidence="17">The sequence shown here is derived from an EMBL/GenBank/DDBJ whole genome shotgun (WGS) entry which is preliminary data.</text>
</comment>
<evidence type="ECO:0000256" key="9">
    <source>
        <dbReference type="ARBA" id="ARBA00022777"/>
    </source>
</evidence>
<feature type="domain" description="Histidine kinase" evidence="15">
    <location>
        <begin position="246"/>
        <end position="458"/>
    </location>
</feature>
<evidence type="ECO:0000313" key="18">
    <source>
        <dbReference type="Proteomes" id="UP000216101"/>
    </source>
</evidence>
<dbReference type="NCBIfam" id="TIGR01386">
    <property type="entry name" value="cztS_silS_copS"/>
    <property type="match status" value="1"/>
</dbReference>
<comment type="function">
    <text evidence="14">Member of a two-component regulatory system.</text>
</comment>
<dbReference type="AlphaFoldDB" id="A0A266Q264"/>
<evidence type="ECO:0000256" key="14">
    <source>
        <dbReference type="RuleBase" id="RU364088"/>
    </source>
</evidence>
<dbReference type="InterPro" id="IPR005467">
    <property type="entry name" value="His_kinase_dom"/>
</dbReference>
<evidence type="ECO:0000259" key="16">
    <source>
        <dbReference type="PROSITE" id="PS50885"/>
    </source>
</evidence>
<evidence type="ECO:0000256" key="6">
    <source>
        <dbReference type="ARBA" id="ARBA00022679"/>
    </source>
</evidence>